<accession>A0A6N7Y0R2</accession>
<keyword evidence="3" id="KW-1185">Reference proteome</keyword>
<comment type="caution">
    <text evidence="2">The sequence shown here is derived from an EMBL/GenBank/DDBJ whole genome shotgun (WGS) entry which is preliminary data.</text>
</comment>
<keyword evidence="1" id="KW-0812">Transmembrane</keyword>
<organism evidence="2 3">
    <name type="scientific">Tissierella pigra</name>
    <dbReference type="NCBI Taxonomy" id="2607614"/>
    <lineage>
        <taxon>Bacteria</taxon>
        <taxon>Bacillati</taxon>
        <taxon>Bacillota</taxon>
        <taxon>Tissierellia</taxon>
        <taxon>Tissierellales</taxon>
        <taxon>Tissierellaceae</taxon>
        <taxon>Tissierella</taxon>
    </lineage>
</organism>
<dbReference type="Gene3D" id="3.30.1490.480">
    <property type="entry name" value="Endolytic murein transglycosylase"/>
    <property type="match status" value="1"/>
</dbReference>
<evidence type="ECO:0000256" key="1">
    <source>
        <dbReference type="SAM" id="Phobius"/>
    </source>
</evidence>
<evidence type="ECO:0000313" key="3">
    <source>
        <dbReference type="Proteomes" id="UP000469523"/>
    </source>
</evidence>
<gene>
    <name evidence="2" type="ORF">FYJ83_12660</name>
</gene>
<dbReference type="Proteomes" id="UP000469523">
    <property type="component" value="Unassembled WGS sequence"/>
</dbReference>
<dbReference type="EMBL" id="VUNQ01000029">
    <property type="protein sequence ID" value="MSU02325.1"/>
    <property type="molecule type" value="Genomic_DNA"/>
</dbReference>
<keyword evidence="1" id="KW-0472">Membrane</keyword>
<proteinExistence type="predicted"/>
<feature type="transmembrane region" description="Helical" evidence="1">
    <location>
        <begin position="7"/>
        <end position="28"/>
    </location>
</feature>
<keyword evidence="1" id="KW-1133">Transmembrane helix</keyword>
<dbReference type="RefSeq" id="WP_154441076.1">
    <property type="nucleotide sequence ID" value="NZ_VUNQ01000029.1"/>
</dbReference>
<dbReference type="AlphaFoldDB" id="A0A6N7Y0R2"/>
<sequence>MGKKGKIVYLILGLGIGVILTNILHSLYPIVKYVDLSDDMIIERSKELGMVSLKESINTNLEKEKEEVVVPPIEEKEIIEEILEEAEIEVVIKSGESLTQIAKKLFELGIIDNEKEFIQLGKNKKLSTKFIVGTYKIKTNTDYDIIMDILTRKEIEK</sequence>
<reference evidence="2 3" key="1">
    <citation type="submission" date="2019-09" db="EMBL/GenBank/DDBJ databases">
        <title>In-depth cultivation of the pig gut microbiome towards novel bacterial diversity and tailored functional studies.</title>
        <authorList>
            <person name="Wylensek D."/>
            <person name="Hitch T.C.A."/>
            <person name="Clavel T."/>
        </authorList>
    </citation>
    <scope>NUCLEOTIDE SEQUENCE [LARGE SCALE GENOMIC DNA]</scope>
    <source>
        <strain evidence="2 3">WCA3-693-APC-4?</strain>
    </source>
</reference>
<name>A0A6N7Y0R2_9FIRM</name>
<protein>
    <submittedName>
        <fullName evidence="2">Endolytic transglycosylase MltG</fullName>
    </submittedName>
</protein>
<evidence type="ECO:0000313" key="2">
    <source>
        <dbReference type="EMBL" id="MSU02325.1"/>
    </source>
</evidence>